<dbReference type="EMBL" id="JAVFWL010000006">
    <property type="protein sequence ID" value="KAK6761664.1"/>
    <property type="molecule type" value="Genomic_DNA"/>
</dbReference>
<dbReference type="InterPro" id="IPR010761">
    <property type="entry name" value="Clc_prot-like"/>
</dbReference>
<protein>
    <submittedName>
        <fullName evidence="2">Uncharacterized protein</fullName>
    </submittedName>
</protein>
<comment type="caution">
    <text evidence="2">The sequence shown here is derived from an EMBL/GenBank/DDBJ whole genome shotgun (WGS) entry which is preliminary data.</text>
</comment>
<gene>
    <name evidence="2" type="primary">Necator_chrX.g22828</name>
    <name evidence="2" type="ORF">RB195_022665</name>
</gene>
<keyword evidence="1" id="KW-0812">Transmembrane</keyword>
<keyword evidence="1" id="KW-1133">Transmembrane helix</keyword>
<accession>A0ABR1EG66</accession>
<keyword evidence="1" id="KW-0472">Membrane</keyword>
<feature type="transmembrane region" description="Helical" evidence="1">
    <location>
        <begin position="87"/>
        <end position="107"/>
    </location>
</feature>
<name>A0ABR1EG66_NECAM</name>
<evidence type="ECO:0000313" key="3">
    <source>
        <dbReference type="Proteomes" id="UP001303046"/>
    </source>
</evidence>
<dbReference type="Proteomes" id="UP001303046">
    <property type="component" value="Unassembled WGS sequence"/>
</dbReference>
<feature type="transmembrane region" description="Helical" evidence="1">
    <location>
        <begin position="119"/>
        <end position="146"/>
    </location>
</feature>
<evidence type="ECO:0000313" key="2">
    <source>
        <dbReference type="EMBL" id="KAK6761664.1"/>
    </source>
</evidence>
<reference evidence="2 3" key="1">
    <citation type="submission" date="2023-08" db="EMBL/GenBank/DDBJ databases">
        <title>A Necator americanus chromosomal reference genome.</title>
        <authorList>
            <person name="Ilik V."/>
            <person name="Petrzelkova K.J."/>
            <person name="Pardy F."/>
            <person name="Fuh T."/>
            <person name="Niatou-Singa F.S."/>
            <person name="Gouil Q."/>
            <person name="Baker L."/>
            <person name="Ritchie M.E."/>
            <person name="Jex A.R."/>
            <person name="Gazzola D."/>
            <person name="Li H."/>
            <person name="Toshio Fujiwara R."/>
            <person name="Zhan B."/>
            <person name="Aroian R.V."/>
            <person name="Pafco B."/>
            <person name="Schwarz E.M."/>
        </authorList>
    </citation>
    <scope>NUCLEOTIDE SEQUENCE [LARGE SCALE GENOMIC DNA]</scope>
    <source>
        <strain evidence="2 3">Aroian</strain>
        <tissue evidence="2">Whole animal</tissue>
    </source>
</reference>
<organism evidence="2 3">
    <name type="scientific">Necator americanus</name>
    <name type="common">Human hookworm</name>
    <dbReference type="NCBI Taxonomy" id="51031"/>
    <lineage>
        <taxon>Eukaryota</taxon>
        <taxon>Metazoa</taxon>
        <taxon>Ecdysozoa</taxon>
        <taxon>Nematoda</taxon>
        <taxon>Chromadorea</taxon>
        <taxon>Rhabditida</taxon>
        <taxon>Rhabditina</taxon>
        <taxon>Rhabditomorpha</taxon>
        <taxon>Strongyloidea</taxon>
        <taxon>Ancylostomatidae</taxon>
        <taxon>Bunostominae</taxon>
        <taxon>Necator</taxon>
    </lineage>
</organism>
<evidence type="ECO:0000256" key="1">
    <source>
        <dbReference type="SAM" id="Phobius"/>
    </source>
</evidence>
<sequence>MSDVSDSFSAWETLPEDEPPLCIAVRRPVSPPRHYEAVNRCRGAGVKYEKTNQSFSLSLLSVTFSFIPKNWNSYCRPFLNMAWQRSLLHVFALGQLCALLSLISYCFSHTSTLERVPQILFLGFACLAAFICTGSTIAFAVFSYMVEYRFHHVSVSGVYEKHRGYSFHIATAGAQLIEAELRATARFTCHIAPVKKTLQCVYFRVFSGREDEVWRPQA</sequence>
<keyword evidence="3" id="KW-1185">Reference proteome</keyword>
<dbReference type="Pfam" id="PF07062">
    <property type="entry name" value="Clc-like"/>
    <property type="match status" value="1"/>
</dbReference>
<proteinExistence type="predicted"/>